<dbReference type="InterPro" id="IPR000524">
    <property type="entry name" value="Tscrpt_reg_HTH_GntR"/>
</dbReference>
<protein>
    <submittedName>
        <fullName evidence="5">DNA-binding GntR family transcriptional regulator</fullName>
    </submittedName>
</protein>
<comment type="caution">
    <text evidence="5">The sequence shown here is derived from an EMBL/GenBank/DDBJ whole genome shotgun (WGS) entry which is preliminary data.</text>
</comment>
<dbReference type="OrthoDB" id="3194402at2"/>
<keyword evidence="2 5" id="KW-0238">DNA-binding</keyword>
<dbReference type="PROSITE" id="PS50949">
    <property type="entry name" value="HTH_GNTR"/>
    <property type="match status" value="1"/>
</dbReference>
<dbReference type="CDD" id="cd07377">
    <property type="entry name" value="WHTH_GntR"/>
    <property type="match status" value="1"/>
</dbReference>
<dbReference type="SMART" id="SM00866">
    <property type="entry name" value="UTRA"/>
    <property type="match status" value="1"/>
</dbReference>
<dbReference type="SMART" id="SM00345">
    <property type="entry name" value="HTH_GNTR"/>
    <property type="match status" value="1"/>
</dbReference>
<dbReference type="PANTHER" id="PTHR44846">
    <property type="entry name" value="MANNOSYL-D-GLYCERATE TRANSPORT/METABOLISM SYSTEM REPRESSOR MNGR-RELATED"/>
    <property type="match status" value="1"/>
</dbReference>
<evidence type="ECO:0000259" key="4">
    <source>
        <dbReference type="PROSITE" id="PS50949"/>
    </source>
</evidence>
<dbReference type="Gene3D" id="1.10.10.10">
    <property type="entry name" value="Winged helix-like DNA-binding domain superfamily/Winged helix DNA-binding domain"/>
    <property type="match status" value="1"/>
</dbReference>
<dbReference type="Pfam" id="PF07702">
    <property type="entry name" value="UTRA"/>
    <property type="match status" value="1"/>
</dbReference>
<dbReference type="GO" id="GO:0045892">
    <property type="term" value="P:negative regulation of DNA-templated transcription"/>
    <property type="evidence" value="ECO:0007669"/>
    <property type="project" value="TreeGrafter"/>
</dbReference>
<feature type="domain" description="HTH gntR-type" evidence="4">
    <location>
        <begin position="14"/>
        <end position="82"/>
    </location>
</feature>
<dbReference type="SUPFAM" id="SSF46785">
    <property type="entry name" value="Winged helix' DNA-binding domain"/>
    <property type="match status" value="1"/>
</dbReference>
<keyword evidence="3" id="KW-0804">Transcription</keyword>
<dbReference type="InterPro" id="IPR036388">
    <property type="entry name" value="WH-like_DNA-bd_sf"/>
</dbReference>
<sequence length="245" mass="27350">MSELFVDLDRSSPVPLYFQVARSIEAAIQSGQLAPGARLENEISLADQLGLSRPTMRRAIQQLVDKGLLVRKRGVGTQVVHGQVTRPVELTSLFDDLTRSGQAPRTEVLLHRIEPAPDEVAVTLALAPGTDVLHVRRLRYSREEPLAVLDNYLPPEFCDLSPADLALRGLYQLLRSRGVGMRVAKQRIGARRGTAEECHLLGERRGSPLLTMERTTHDDSGRAVEWGRHVYRASRYAFEVTLVDR</sequence>
<dbReference type="Proteomes" id="UP000239485">
    <property type="component" value="Unassembled WGS sequence"/>
</dbReference>
<dbReference type="InterPro" id="IPR011663">
    <property type="entry name" value="UTRA"/>
</dbReference>
<gene>
    <name evidence="5" type="ORF">CLV92_10229</name>
</gene>
<dbReference type="AlphaFoldDB" id="A0A2S6IUL4"/>
<dbReference type="RefSeq" id="WP_104431353.1">
    <property type="nucleotide sequence ID" value="NZ_PTJD01000002.1"/>
</dbReference>
<evidence type="ECO:0000256" key="2">
    <source>
        <dbReference type="ARBA" id="ARBA00023125"/>
    </source>
</evidence>
<reference evidence="5 6" key="1">
    <citation type="submission" date="2018-02" db="EMBL/GenBank/DDBJ databases">
        <title>Genomic Encyclopedia of Archaeal and Bacterial Type Strains, Phase II (KMG-II): from individual species to whole genera.</title>
        <authorList>
            <person name="Goeker M."/>
        </authorList>
    </citation>
    <scope>NUCLEOTIDE SEQUENCE [LARGE SCALE GENOMIC DNA]</scope>
    <source>
        <strain evidence="5 6">DSM 22857</strain>
    </source>
</reference>
<dbReference type="GO" id="GO:0003677">
    <property type="term" value="F:DNA binding"/>
    <property type="evidence" value="ECO:0007669"/>
    <property type="project" value="UniProtKB-KW"/>
</dbReference>
<keyword evidence="1" id="KW-0805">Transcription regulation</keyword>
<dbReference type="Pfam" id="PF00392">
    <property type="entry name" value="GntR"/>
    <property type="match status" value="1"/>
</dbReference>
<dbReference type="PANTHER" id="PTHR44846:SF17">
    <property type="entry name" value="GNTR-FAMILY TRANSCRIPTIONAL REGULATOR"/>
    <property type="match status" value="1"/>
</dbReference>
<keyword evidence="6" id="KW-1185">Reference proteome</keyword>
<dbReference type="GO" id="GO:0003700">
    <property type="term" value="F:DNA-binding transcription factor activity"/>
    <property type="evidence" value="ECO:0007669"/>
    <property type="project" value="InterPro"/>
</dbReference>
<proteinExistence type="predicted"/>
<dbReference type="EMBL" id="PTJD01000002">
    <property type="protein sequence ID" value="PPK97879.1"/>
    <property type="molecule type" value="Genomic_DNA"/>
</dbReference>
<accession>A0A2S6IUL4</accession>
<evidence type="ECO:0000256" key="1">
    <source>
        <dbReference type="ARBA" id="ARBA00023015"/>
    </source>
</evidence>
<evidence type="ECO:0000313" key="6">
    <source>
        <dbReference type="Proteomes" id="UP000239485"/>
    </source>
</evidence>
<evidence type="ECO:0000313" key="5">
    <source>
        <dbReference type="EMBL" id="PPK97879.1"/>
    </source>
</evidence>
<dbReference type="InterPro" id="IPR050679">
    <property type="entry name" value="Bact_HTH_transcr_reg"/>
</dbReference>
<name>A0A2S6IUL4_9ACTN</name>
<dbReference type="Gene3D" id="3.40.1410.10">
    <property type="entry name" value="Chorismate lyase-like"/>
    <property type="match status" value="1"/>
</dbReference>
<organism evidence="5 6">
    <name type="scientific">Kineococcus xinjiangensis</name>
    <dbReference type="NCBI Taxonomy" id="512762"/>
    <lineage>
        <taxon>Bacteria</taxon>
        <taxon>Bacillati</taxon>
        <taxon>Actinomycetota</taxon>
        <taxon>Actinomycetes</taxon>
        <taxon>Kineosporiales</taxon>
        <taxon>Kineosporiaceae</taxon>
        <taxon>Kineococcus</taxon>
    </lineage>
</organism>
<dbReference type="InterPro" id="IPR036390">
    <property type="entry name" value="WH_DNA-bd_sf"/>
</dbReference>
<evidence type="ECO:0000256" key="3">
    <source>
        <dbReference type="ARBA" id="ARBA00023163"/>
    </source>
</evidence>
<dbReference type="PRINTS" id="PR00035">
    <property type="entry name" value="HTHGNTR"/>
</dbReference>
<dbReference type="InterPro" id="IPR028978">
    <property type="entry name" value="Chorismate_lyase_/UTRA_dom_sf"/>
</dbReference>
<dbReference type="SUPFAM" id="SSF64288">
    <property type="entry name" value="Chorismate lyase-like"/>
    <property type="match status" value="1"/>
</dbReference>